<feature type="binding site" evidence="4">
    <location>
        <position position="302"/>
    </location>
    <ligand>
        <name>S-adenosyl-L-methionine</name>
        <dbReference type="ChEBI" id="CHEBI:59789"/>
    </ligand>
</feature>
<feature type="active site" description="Nucleophile" evidence="4">
    <location>
        <position position="329"/>
    </location>
</feature>
<evidence type="ECO:0000256" key="2">
    <source>
        <dbReference type="ARBA" id="ARBA00022679"/>
    </source>
</evidence>
<reference evidence="6 7" key="1">
    <citation type="submission" date="2019-03" db="EMBL/GenBank/DDBJ databases">
        <title>Genomic Encyclopedia of Archaeal and Bacterial Type Strains, Phase II (KMG-II): from individual species to whole genera.</title>
        <authorList>
            <person name="Goeker M."/>
        </authorList>
    </citation>
    <scope>NUCLEOTIDE SEQUENCE [LARGE SCALE GENOMIC DNA]</scope>
    <source>
        <strain evidence="6 7">DSM 21537</strain>
    </source>
</reference>
<protein>
    <submittedName>
        <fullName evidence="6">23S rRNA (Uracil1939-C5)-methyltransferase</fullName>
    </submittedName>
</protein>
<dbReference type="PANTHER" id="PTHR11061">
    <property type="entry name" value="RNA M5U METHYLTRANSFERASE"/>
    <property type="match status" value="1"/>
</dbReference>
<evidence type="ECO:0000313" key="7">
    <source>
        <dbReference type="Proteomes" id="UP000294684"/>
    </source>
</evidence>
<keyword evidence="3 4" id="KW-0949">S-adenosyl-L-methionine</keyword>
<dbReference type="SUPFAM" id="SSF53335">
    <property type="entry name" value="S-adenosyl-L-methionine-dependent methyltransferases"/>
    <property type="match status" value="1"/>
</dbReference>
<proteinExistence type="inferred from homology"/>
<feature type="binding site" evidence="4">
    <location>
        <position position="256"/>
    </location>
    <ligand>
        <name>S-adenosyl-L-methionine</name>
        <dbReference type="ChEBI" id="CHEBI:59789"/>
    </ligand>
</feature>
<dbReference type="PROSITE" id="PS51687">
    <property type="entry name" value="SAM_MT_RNA_M5U"/>
    <property type="match status" value="1"/>
</dbReference>
<comment type="caution">
    <text evidence="6">The sequence shown here is derived from an EMBL/GenBank/DDBJ whole genome shotgun (WGS) entry which is preliminary data.</text>
</comment>
<keyword evidence="1 4" id="KW-0489">Methyltransferase</keyword>
<feature type="binding site" evidence="4">
    <location>
        <position position="208"/>
    </location>
    <ligand>
        <name>S-adenosyl-L-methionine</name>
        <dbReference type="ChEBI" id="CHEBI:59789"/>
    </ligand>
</feature>
<dbReference type="STRING" id="1193051.LEP1GSC017_1730"/>
<dbReference type="OrthoDB" id="9804590at2"/>
<dbReference type="InterPro" id="IPR012340">
    <property type="entry name" value="NA-bd_OB-fold"/>
</dbReference>
<dbReference type="RefSeq" id="WP_040917202.1">
    <property type="nucleotide sequence ID" value="NZ_SORO01000001.1"/>
</dbReference>
<gene>
    <name evidence="6" type="ORF">CLV96_2272</name>
</gene>
<evidence type="ECO:0000256" key="1">
    <source>
        <dbReference type="ARBA" id="ARBA00022603"/>
    </source>
</evidence>
<dbReference type="InterPro" id="IPR010280">
    <property type="entry name" value="U5_MeTrfase_fam"/>
</dbReference>
<evidence type="ECO:0000256" key="5">
    <source>
        <dbReference type="PROSITE-ProRule" id="PRU10015"/>
    </source>
</evidence>
<evidence type="ECO:0000313" key="6">
    <source>
        <dbReference type="EMBL" id="TDY73245.1"/>
    </source>
</evidence>
<dbReference type="Gene3D" id="2.40.50.1070">
    <property type="match status" value="1"/>
</dbReference>
<dbReference type="SUPFAM" id="SSF50249">
    <property type="entry name" value="Nucleic acid-binding proteins"/>
    <property type="match status" value="1"/>
</dbReference>
<accession>A0A4R8N1S7</accession>
<feature type="binding site" evidence="4">
    <location>
        <position position="235"/>
    </location>
    <ligand>
        <name>S-adenosyl-L-methionine</name>
        <dbReference type="ChEBI" id="CHEBI:59789"/>
    </ligand>
</feature>
<name>A0A4R8N1S7_LEPME</name>
<dbReference type="EMBL" id="SORO01000001">
    <property type="protein sequence ID" value="TDY73245.1"/>
    <property type="molecule type" value="Genomic_DNA"/>
</dbReference>
<feature type="active site" evidence="5">
    <location>
        <position position="329"/>
    </location>
</feature>
<dbReference type="AlphaFoldDB" id="A0A4R8N1S7"/>
<dbReference type="Pfam" id="PF05958">
    <property type="entry name" value="tRNA_U5-meth_tr"/>
    <property type="match status" value="1"/>
</dbReference>
<dbReference type="Gene3D" id="2.40.50.140">
    <property type="entry name" value="Nucleic acid-binding proteins"/>
    <property type="match status" value="1"/>
</dbReference>
<dbReference type="GO" id="GO:0070041">
    <property type="term" value="F:rRNA (uridine-C5-)-methyltransferase activity"/>
    <property type="evidence" value="ECO:0007669"/>
    <property type="project" value="TreeGrafter"/>
</dbReference>
<dbReference type="GO" id="GO:0070475">
    <property type="term" value="P:rRNA base methylation"/>
    <property type="evidence" value="ECO:0007669"/>
    <property type="project" value="TreeGrafter"/>
</dbReference>
<keyword evidence="7" id="KW-1185">Reference proteome</keyword>
<dbReference type="CDD" id="cd02440">
    <property type="entry name" value="AdoMet_MTases"/>
    <property type="match status" value="1"/>
</dbReference>
<dbReference type="Gene3D" id="3.40.50.150">
    <property type="entry name" value="Vaccinia Virus protein VP39"/>
    <property type="match status" value="2"/>
</dbReference>
<comment type="similarity">
    <text evidence="4">Belongs to the class I-like SAM-binding methyltransferase superfamily. RNA M5U methyltransferase family.</text>
</comment>
<keyword evidence="2 4" id="KW-0808">Transferase</keyword>
<dbReference type="Proteomes" id="UP000294684">
    <property type="component" value="Unassembled WGS sequence"/>
</dbReference>
<dbReference type="PROSITE" id="PS01230">
    <property type="entry name" value="TRMA_1"/>
    <property type="match status" value="1"/>
</dbReference>
<sequence length="377" mass="43292">MEKLRIKLEKWVNGGFCLAHHDGHAVFVEGGIPGELVDISLYKTGKKEWFGTVSAVIESSEARIPSDCSVFMECGGCSYRHISYQDEIQIKTTLLEAMFPEWKGKLEIVTGPENEYRNNVQWQNNGKDIGYFAKNSHRVVNESQFVCKTVDKRLLWEGVPQEIKKSVAKQKSIQLRLSSKSVVNYERDQTEVNIFNTKLKVPERGFFQINRFLLQPWLEKIKFLLPDSAQILELFCGCGTIGISIREKIASLYGMESHEKSIRYARENAKINNALQFEYEVCDLYQKHLPKHTAKFPIWVVNPPRAGLSEGIVESASLFSPKQIVYSSCNPSTLKRDITKLEMIGYRLEYLGLFDFFPRTQHYEVLVSLKKINNSQT</sequence>
<evidence type="ECO:0000256" key="3">
    <source>
        <dbReference type="ARBA" id="ARBA00022691"/>
    </source>
</evidence>
<dbReference type="InterPro" id="IPR029063">
    <property type="entry name" value="SAM-dependent_MTases_sf"/>
</dbReference>
<dbReference type="GeneID" id="79827567"/>
<dbReference type="PANTHER" id="PTHR11061:SF30">
    <property type="entry name" value="TRNA (URACIL(54)-C(5))-METHYLTRANSFERASE"/>
    <property type="match status" value="1"/>
</dbReference>
<evidence type="ECO:0000256" key="4">
    <source>
        <dbReference type="PROSITE-ProRule" id="PRU01024"/>
    </source>
</evidence>
<dbReference type="InterPro" id="IPR030390">
    <property type="entry name" value="MeTrfase_TrmA_AS"/>
</dbReference>
<organism evidence="6 7">
    <name type="scientific">Leptospira meyeri</name>
    <dbReference type="NCBI Taxonomy" id="29508"/>
    <lineage>
        <taxon>Bacteria</taxon>
        <taxon>Pseudomonadati</taxon>
        <taxon>Spirochaetota</taxon>
        <taxon>Spirochaetia</taxon>
        <taxon>Leptospirales</taxon>
        <taxon>Leptospiraceae</taxon>
        <taxon>Leptospira</taxon>
    </lineage>
</organism>